<gene>
    <name evidence="2" type="ORF">E2C01_046618</name>
</gene>
<protein>
    <submittedName>
        <fullName evidence="2">Uncharacterized protein</fullName>
    </submittedName>
</protein>
<reference evidence="2 3" key="1">
    <citation type="submission" date="2019-05" db="EMBL/GenBank/DDBJ databases">
        <title>Another draft genome of Portunus trituberculatus and its Hox gene families provides insights of decapod evolution.</title>
        <authorList>
            <person name="Jeong J.-H."/>
            <person name="Song I."/>
            <person name="Kim S."/>
            <person name="Choi T."/>
            <person name="Kim D."/>
            <person name="Ryu S."/>
            <person name="Kim W."/>
        </authorList>
    </citation>
    <scope>NUCLEOTIDE SEQUENCE [LARGE SCALE GENOMIC DNA]</scope>
    <source>
        <tissue evidence="2">Muscle</tissue>
    </source>
</reference>
<feature type="region of interest" description="Disordered" evidence="1">
    <location>
        <begin position="98"/>
        <end position="129"/>
    </location>
</feature>
<accession>A0A5B7G1G4</accession>
<feature type="compositionally biased region" description="Basic and acidic residues" evidence="1">
    <location>
        <begin position="110"/>
        <end position="129"/>
    </location>
</feature>
<keyword evidence="3" id="KW-1185">Reference proteome</keyword>
<evidence type="ECO:0000313" key="2">
    <source>
        <dbReference type="EMBL" id="MPC52742.1"/>
    </source>
</evidence>
<evidence type="ECO:0000256" key="1">
    <source>
        <dbReference type="SAM" id="MobiDB-lite"/>
    </source>
</evidence>
<dbReference type="Proteomes" id="UP000324222">
    <property type="component" value="Unassembled WGS sequence"/>
</dbReference>
<evidence type="ECO:0000313" key="3">
    <source>
        <dbReference type="Proteomes" id="UP000324222"/>
    </source>
</evidence>
<dbReference type="EMBL" id="VSRR010011117">
    <property type="protein sequence ID" value="MPC52742.1"/>
    <property type="molecule type" value="Genomic_DNA"/>
</dbReference>
<comment type="caution">
    <text evidence="2">The sequence shown here is derived from an EMBL/GenBank/DDBJ whole genome shotgun (WGS) entry which is preliminary data.</text>
</comment>
<sequence>MMPPFHLPTKLNGILTSYLSISLSCYFPLSKLKGNETTIRRTALPRTPRTSARNIQTWSSVVTHVLRPARCSLMAVVVPFVLGHLPVTSRCHSLNLHSRLMPHSPPMNTSREERRGTIEPHRAGRQTLRRDMESTLAVLIAPSFAARQHCGAAKVSPHVT</sequence>
<dbReference type="AlphaFoldDB" id="A0A5B7G1G4"/>
<name>A0A5B7G1G4_PORTR</name>
<proteinExistence type="predicted"/>
<organism evidence="2 3">
    <name type="scientific">Portunus trituberculatus</name>
    <name type="common">Swimming crab</name>
    <name type="synonym">Neptunus trituberculatus</name>
    <dbReference type="NCBI Taxonomy" id="210409"/>
    <lineage>
        <taxon>Eukaryota</taxon>
        <taxon>Metazoa</taxon>
        <taxon>Ecdysozoa</taxon>
        <taxon>Arthropoda</taxon>
        <taxon>Crustacea</taxon>
        <taxon>Multicrustacea</taxon>
        <taxon>Malacostraca</taxon>
        <taxon>Eumalacostraca</taxon>
        <taxon>Eucarida</taxon>
        <taxon>Decapoda</taxon>
        <taxon>Pleocyemata</taxon>
        <taxon>Brachyura</taxon>
        <taxon>Eubrachyura</taxon>
        <taxon>Portunoidea</taxon>
        <taxon>Portunidae</taxon>
        <taxon>Portuninae</taxon>
        <taxon>Portunus</taxon>
    </lineage>
</organism>